<dbReference type="PRINTS" id="PR01415">
    <property type="entry name" value="ANKYRIN"/>
</dbReference>
<dbReference type="InterPro" id="IPR036770">
    <property type="entry name" value="Ankyrin_rpt-contain_sf"/>
</dbReference>
<accession>A0A4P7NP37</accession>
<feature type="repeat" description="ANK" evidence="3">
    <location>
        <begin position="568"/>
        <end position="600"/>
    </location>
</feature>
<dbReference type="PANTHER" id="PTHR24198:SF165">
    <property type="entry name" value="ANKYRIN REPEAT-CONTAINING PROTEIN-RELATED"/>
    <property type="match status" value="1"/>
</dbReference>
<feature type="compositionally biased region" description="Acidic residues" evidence="4">
    <location>
        <begin position="631"/>
        <end position="653"/>
    </location>
</feature>
<feature type="repeat" description="ANK" evidence="3">
    <location>
        <begin position="1461"/>
        <end position="1481"/>
    </location>
</feature>
<feature type="compositionally biased region" description="Acidic residues" evidence="4">
    <location>
        <begin position="1172"/>
        <end position="1181"/>
    </location>
</feature>
<dbReference type="Proteomes" id="UP000294847">
    <property type="component" value="Chromosome 6"/>
</dbReference>
<sequence length="1799" mass="203490">MSSTKLPATPVPHTELPAYLEKHNRAPVVDLFKPYRVFENELRALYAQEPDNEALKDPYVNVLPLFASHMPEIKTRARNLKRESAEERSKYIMALPDDKRRHNGSPALVDSLKQFRHNFAVFSETSLLDLNWDNVVVAGSAVVNCLLPVPHEFNKSKRTLREYYHEKLCPASDVDLFLYGLTEEEAIEKIKEIEASVKDSLLTECTTVRTKHAITICSQYPTRHIQIVLRIYKSVSEILTGFDIDSSGAAYDGKQVYCTPRALQSYMTQINHIDLSRRSPSYENRLSKYSHRNFEVYWPDLDRSRVDPTIFERNFRRTLGLARLLVLERLPTSSARDDYLAKRRVERGRPPIDRDFWSGGLRGNIKDRHEDEVADWVNEEEMSNYHTFTIPYGVKFHAKKIEKLCYTRDLLLNAEWNQPKEREVYLHRHPAFFGRVIDIIEDCCGFCPTPHTEEELAVHEEESKVYVSGRISFIQDDPGRQQIGSFNPLSDDNWTEMAYVGNTARLCQAIVDLDAEHVEDWIAQEGADVNQRDYTGRTPLHLAVTSSTPEIVALLIKAGARLIARLADGRTALHLAAVRGDLEIVKMLLDKSNENEDEEEMKRDLRRKQTAPALSEQTEQHSAPEEKHDEEAEDSDNESAEILSDEGSDEDDEAHSMATGSFVKIKRKGGGSYNQDLIPEEKKDDPDIYDVNVIAWDTPCSALHFAIVSGNDEVVKLLCQQYGADVLLPVKYFGHDNRPTAALLTLVLALKLPGEKAKSMVKTLLSLGATSAQADMNGFTCFHQYAEAGATELIDLLKELDRTGVNNSINHVAVFRYGKSFGPLQSAIKNGDTGLVVQLLEAGAAAQIDYETWLNGAKQSSEYDIVSASESEKFFRRSTEQPIILAALYGHPFIIMELLNHGADVNTISAQSQDLLDPNSYSRGYNSGQTLLDILRKQLETLRLYKGEEPRISEPLPFTGDDKALEGAKPGSWKHLVVTNDIEAARQEHAERVNIYKALVRQLDALEGLREKKAAILDLIHAFEQAESTIVEKGGKTFSELHPDIPDGTRRTNNYWNRANYNSDVPYEFNHGFTHVKDMTPAREAAYVQLFEAAWDGDLETIKRFTLGAWDADRREAPLMISVKDKNYSNVFGLAFLRGHLRIAKAILEIAQAQYTPEEGTTTKFTMRDPGYESEDSELPEGDTGGPRIYKLIVDEKFTIDNIGEISMQVKSRTKPLDMLVEGSSPFTIINDEGKEQRNTPLLFYVIAQNDLNGLTFLLDTATQLSGQRLDHQTETTRFFSCPGQTLNWTIRNGRTELLAEIIKTTGAGLPLEDLVKRSGAKMIEKPKSYQGLTVYGKKRKDWAAAGRDVMIKARESNTPPLLTAASCGSIESVEWFLSDTPLRHYLEFANSKGARDDPRLKHLGSTAGGVERAITKWLGNQNDLVMHAAIIGGPVGEKTKKLVQYLIKAYPASMTTKSRDGYTPFYLACLRGRTDIVELLASHSDQAVKGPHWENILHAVLKGCPHADQLQPMLELFEPDLRKAMFKERSSLSAEGRTPLHQWIEKAIGQNWRGSSPQYKKPEDLVAVLKMLLEYSGGEELAMLDGTGDTPLHMLISRQAPLETIKLILEMDANLLFRENAVGRTPAELAHDIFIETRIGTRNSGNDRRYYNNDRSEGLDTLINMRPLFFLPDQQAKFKQRRMQDLNYMSSHASDDQWRQYQGQWAAENRERKEDIHQMCLAYSNGKRRLVSLNEANDVARRLGESFQRGRYYSGMPKGHDDGAVSEAGQEENRPSQDFVQENYNLICSKWWSKDEKY</sequence>
<evidence type="ECO:0000256" key="1">
    <source>
        <dbReference type="ARBA" id="ARBA00022737"/>
    </source>
</evidence>
<dbReference type="SMART" id="SM00248">
    <property type="entry name" value="ANK"/>
    <property type="match status" value="13"/>
</dbReference>
<feature type="repeat" description="ANK" evidence="3">
    <location>
        <begin position="878"/>
        <end position="910"/>
    </location>
</feature>
<dbReference type="Gene3D" id="1.25.40.20">
    <property type="entry name" value="Ankyrin repeat-containing domain"/>
    <property type="match status" value="3"/>
</dbReference>
<name>A0A4P7NP37_PYROR</name>
<reference evidence="5 6" key="1">
    <citation type="journal article" date="2019" name="Mol. Biol. Evol.">
        <title>Blast fungal genomes show frequent chromosomal changes, gene gains and losses, and effector gene turnover.</title>
        <authorList>
            <person name="Gomez Luciano L.B."/>
            <person name="Jason Tsai I."/>
            <person name="Chuma I."/>
            <person name="Tosa Y."/>
            <person name="Chen Y.H."/>
            <person name="Li J.Y."/>
            <person name="Li M.Y."/>
            <person name="Jade Lu M.Y."/>
            <person name="Nakayashiki H."/>
            <person name="Li W.H."/>
        </authorList>
    </citation>
    <scope>NUCLEOTIDE SEQUENCE [LARGE SCALE GENOMIC DNA]</scope>
    <source>
        <strain evidence="5">MZ5-1-6</strain>
    </source>
</reference>
<gene>
    <name evidence="5" type="ORF">PoMZ_05613</name>
</gene>
<feature type="repeat" description="ANK" evidence="3">
    <location>
        <begin position="535"/>
        <end position="567"/>
    </location>
</feature>
<dbReference type="InterPro" id="IPR002110">
    <property type="entry name" value="Ankyrin_rpt"/>
</dbReference>
<dbReference type="PROSITE" id="PS50088">
    <property type="entry name" value="ANK_REPEAT"/>
    <property type="match status" value="4"/>
</dbReference>
<dbReference type="Pfam" id="PF00023">
    <property type="entry name" value="Ank"/>
    <property type="match status" value="2"/>
</dbReference>
<evidence type="ECO:0000256" key="2">
    <source>
        <dbReference type="ARBA" id="ARBA00023043"/>
    </source>
</evidence>
<dbReference type="SUPFAM" id="SSF48403">
    <property type="entry name" value="Ankyrin repeat"/>
    <property type="match status" value="2"/>
</dbReference>
<dbReference type="PANTHER" id="PTHR24198">
    <property type="entry name" value="ANKYRIN REPEAT AND PROTEIN KINASE DOMAIN-CONTAINING PROTEIN"/>
    <property type="match status" value="1"/>
</dbReference>
<keyword evidence="2 3" id="KW-0040">ANK repeat</keyword>
<feature type="region of interest" description="Disordered" evidence="4">
    <location>
        <begin position="593"/>
        <end position="655"/>
    </location>
</feature>
<dbReference type="Pfam" id="PF12796">
    <property type="entry name" value="Ank_2"/>
    <property type="match status" value="1"/>
</dbReference>
<evidence type="ECO:0000313" key="5">
    <source>
        <dbReference type="EMBL" id="QBZ63922.1"/>
    </source>
</evidence>
<organism evidence="5 6">
    <name type="scientific">Pyricularia oryzae</name>
    <name type="common">Rice blast fungus</name>
    <name type="synonym">Magnaporthe oryzae</name>
    <dbReference type="NCBI Taxonomy" id="318829"/>
    <lineage>
        <taxon>Eukaryota</taxon>
        <taxon>Fungi</taxon>
        <taxon>Dikarya</taxon>
        <taxon>Ascomycota</taxon>
        <taxon>Pezizomycotina</taxon>
        <taxon>Sordariomycetes</taxon>
        <taxon>Sordariomycetidae</taxon>
        <taxon>Magnaporthales</taxon>
        <taxon>Pyriculariaceae</taxon>
        <taxon>Pyricularia</taxon>
    </lineage>
</organism>
<evidence type="ECO:0000256" key="4">
    <source>
        <dbReference type="SAM" id="MobiDB-lite"/>
    </source>
</evidence>
<feature type="region of interest" description="Disordered" evidence="4">
    <location>
        <begin position="1161"/>
        <end position="1185"/>
    </location>
</feature>
<feature type="compositionally biased region" description="Basic and acidic residues" evidence="4">
    <location>
        <begin position="618"/>
        <end position="630"/>
    </location>
</feature>
<evidence type="ECO:0000256" key="3">
    <source>
        <dbReference type="PROSITE-ProRule" id="PRU00023"/>
    </source>
</evidence>
<proteinExistence type="predicted"/>
<evidence type="ECO:0008006" key="7">
    <source>
        <dbReference type="Google" id="ProtNLM"/>
    </source>
</evidence>
<feature type="region of interest" description="Disordered" evidence="4">
    <location>
        <begin position="1752"/>
        <end position="1779"/>
    </location>
</feature>
<evidence type="ECO:0000313" key="6">
    <source>
        <dbReference type="Proteomes" id="UP000294847"/>
    </source>
</evidence>
<dbReference type="PROSITE" id="PS50297">
    <property type="entry name" value="ANK_REP_REGION"/>
    <property type="match status" value="3"/>
</dbReference>
<protein>
    <recommendedName>
        <fullName evidence="7">Ankyrin repeat protein</fullName>
    </recommendedName>
</protein>
<keyword evidence="1" id="KW-0677">Repeat</keyword>
<dbReference type="EMBL" id="CP034209">
    <property type="protein sequence ID" value="QBZ63922.1"/>
    <property type="molecule type" value="Genomic_DNA"/>
</dbReference>